<dbReference type="Proteomes" id="UP001162992">
    <property type="component" value="Chromosome 9"/>
</dbReference>
<protein>
    <submittedName>
        <fullName evidence="1">Uncharacterized protein</fullName>
    </submittedName>
</protein>
<accession>A0ACC2CNB6</accession>
<gene>
    <name evidence="1" type="ORF">O6H91_09G039600</name>
</gene>
<organism evidence="1 2">
    <name type="scientific">Diphasiastrum complanatum</name>
    <name type="common">Issler's clubmoss</name>
    <name type="synonym">Lycopodium complanatum</name>
    <dbReference type="NCBI Taxonomy" id="34168"/>
    <lineage>
        <taxon>Eukaryota</taxon>
        <taxon>Viridiplantae</taxon>
        <taxon>Streptophyta</taxon>
        <taxon>Embryophyta</taxon>
        <taxon>Tracheophyta</taxon>
        <taxon>Lycopodiopsida</taxon>
        <taxon>Lycopodiales</taxon>
        <taxon>Lycopodiaceae</taxon>
        <taxon>Lycopodioideae</taxon>
        <taxon>Diphasiastrum</taxon>
    </lineage>
</organism>
<dbReference type="EMBL" id="CM055100">
    <property type="protein sequence ID" value="KAJ7543477.1"/>
    <property type="molecule type" value="Genomic_DNA"/>
</dbReference>
<sequence length="537" mass="60333">MPETAAVLSMELEKLDMEQRENDDDDNEDEPAMDVKVIGPCIKKAGKGKLEKMFYQSFELDGVQYDVEDSVLVTPEQRSQKPYVAIIKEIKQLNDDSIMVTGQWFYRPEEADKKGGGSWVSSDARELFYSFHRDDVAAESVMHKCVVHFIPPHKQLPARNKHPGFIVRKVYDTVEKKLWNLTDKDYEDSKQKEIDLLVMKTQNAVKDLADLETEEPPETAEKFEKSKRLVRKRSIAPLSIATREDAANEAAEPSGNMDTPGSGRDLSYIHTLLQLHDALTGMKARDAWLEKIVENVKAACFPQEQKAIAMAAVDAKLIKGKDGKSEGRSSHQILETLESAHASEKIEGELAWPADVITASTALEKTVFSTLSTDMHKYNLKMRQLAFNLKKYPVLAQRLVKKELEPLTVLNMSPAELKDGYTAAEKRAQEPQEPQTLQMADVRCAICAERQVRVKDIIHVGFGDRYQLECLKCGHSWYASRDSISSLSIETVTPSPTVGTAPWATSKFDYVEKELNTPKPTDKSEGQKQGFFESGAS</sequence>
<keyword evidence="2" id="KW-1185">Reference proteome</keyword>
<proteinExistence type="predicted"/>
<name>A0ACC2CNB6_DIPCM</name>
<evidence type="ECO:0000313" key="1">
    <source>
        <dbReference type="EMBL" id="KAJ7543477.1"/>
    </source>
</evidence>
<reference evidence="2" key="1">
    <citation type="journal article" date="2024" name="Proc. Natl. Acad. Sci. U.S.A.">
        <title>Extraordinary preservation of gene collinearity over three hundred million years revealed in homosporous lycophytes.</title>
        <authorList>
            <person name="Li C."/>
            <person name="Wickell D."/>
            <person name="Kuo L.Y."/>
            <person name="Chen X."/>
            <person name="Nie B."/>
            <person name="Liao X."/>
            <person name="Peng D."/>
            <person name="Ji J."/>
            <person name="Jenkins J."/>
            <person name="Williams M."/>
            <person name="Shu S."/>
            <person name="Plott C."/>
            <person name="Barry K."/>
            <person name="Rajasekar S."/>
            <person name="Grimwood J."/>
            <person name="Han X."/>
            <person name="Sun S."/>
            <person name="Hou Z."/>
            <person name="He W."/>
            <person name="Dai G."/>
            <person name="Sun C."/>
            <person name="Schmutz J."/>
            <person name="Leebens-Mack J.H."/>
            <person name="Li F.W."/>
            <person name="Wang L."/>
        </authorList>
    </citation>
    <scope>NUCLEOTIDE SEQUENCE [LARGE SCALE GENOMIC DNA]</scope>
    <source>
        <strain evidence="2">cv. PW_Plant_1</strain>
    </source>
</reference>
<comment type="caution">
    <text evidence="1">The sequence shown here is derived from an EMBL/GenBank/DDBJ whole genome shotgun (WGS) entry which is preliminary data.</text>
</comment>
<evidence type="ECO:0000313" key="2">
    <source>
        <dbReference type="Proteomes" id="UP001162992"/>
    </source>
</evidence>